<evidence type="ECO:0000313" key="2">
    <source>
        <dbReference type="EMBL" id="GBP37800.1"/>
    </source>
</evidence>
<reference evidence="2 3" key="1">
    <citation type="journal article" date="2019" name="Commun. Biol.">
        <title>The bagworm genome reveals a unique fibroin gene that provides high tensile strength.</title>
        <authorList>
            <person name="Kono N."/>
            <person name="Nakamura H."/>
            <person name="Ohtoshi R."/>
            <person name="Tomita M."/>
            <person name="Numata K."/>
            <person name="Arakawa K."/>
        </authorList>
    </citation>
    <scope>NUCLEOTIDE SEQUENCE [LARGE SCALE GENOMIC DNA]</scope>
</reference>
<organism evidence="2 3">
    <name type="scientific">Eumeta variegata</name>
    <name type="common">Bagworm moth</name>
    <name type="synonym">Eumeta japonica</name>
    <dbReference type="NCBI Taxonomy" id="151549"/>
    <lineage>
        <taxon>Eukaryota</taxon>
        <taxon>Metazoa</taxon>
        <taxon>Ecdysozoa</taxon>
        <taxon>Arthropoda</taxon>
        <taxon>Hexapoda</taxon>
        <taxon>Insecta</taxon>
        <taxon>Pterygota</taxon>
        <taxon>Neoptera</taxon>
        <taxon>Endopterygota</taxon>
        <taxon>Lepidoptera</taxon>
        <taxon>Glossata</taxon>
        <taxon>Ditrysia</taxon>
        <taxon>Tineoidea</taxon>
        <taxon>Psychidae</taxon>
        <taxon>Oiketicinae</taxon>
        <taxon>Eumeta</taxon>
    </lineage>
</organism>
<proteinExistence type="predicted"/>
<dbReference type="EMBL" id="BGZK01000339">
    <property type="protein sequence ID" value="GBP37800.1"/>
    <property type="molecule type" value="Genomic_DNA"/>
</dbReference>
<dbReference type="AlphaFoldDB" id="A0A4C1VGQ3"/>
<protein>
    <submittedName>
        <fullName evidence="2">Uncharacterized protein</fullName>
    </submittedName>
</protein>
<name>A0A4C1VGQ3_EUMVA</name>
<keyword evidence="3" id="KW-1185">Reference proteome</keyword>
<evidence type="ECO:0000256" key="1">
    <source>
        <dbReference type="SAM" id="MobiDB-lite"/>
    </source>
</evidence>
<accession>A0A4C1VGQ3</accession>
<sequence>MYKLTTNILQRTRKLPQPWHLILAVECTLTPPGRYQSKPIPIECLSDKSSVLRGGAGGPLRNETGKGDRAPYLSMRGPRARPPSNRCYVRIKYSVVTAYHTRITSLGTDGPWIVINRRSDKARAFRYT</sequence>
<dbReference type="Proteomes" id="UP000299102">
    <property type="component" value="Unassembled WGS sequence"/>
</dbReference>
<gene>
    <name evidence="2" type="ORF">EVAR_21643_1</name>
</gene>
<comment type="caution">
    <text evidence="2">The sequence shown here is derived from an EMBL/GenBank/DDBJ whole genome shotgun (WGS) entry which is preliminary data.</text>
</comment>
<feature type="region of interest" description="Disordered" evidence="1">
    <location>
        <begin position="55"/>
        <end position="81"/>
    </location>
</feature>
<evidence type="ECO:0000313" key="3">
    <source>
        <dbReference type="Proteomes" id="UP000299102"/>
    </source>
</evidence>